<name>A0A1Y3XYX8_9ACTN</name>
<dbReference type="OrthoDB" id="9796595at2"/>
<dbReference type="EMBL" id="NFIE01000017">
    <property type="protein sequence ID" value="OUN87220.1"/>
    <property type="molecule type" value="Genomic_DNA"/>
</dbReference>
<evidence type="ECO:0000313" key="3">
    <source>
        <dbReference type="EMBL" id="OUN87220.1"/>
    </source>
</evidence>
<organism evidence="3 4">
    <name type="scientific">[Collinsella] massiliensis</name>
    <dbReference type="NCBI Taxonomy" id="1232426"/>
    <lineage>
        <taxon>Bacteria</taxon>
        <taxon>Bacillati</taxon>
        <taxon>Actinomycetota</taxon>
        <taxon>Coriobacteriia</taxon>
        <taxon>Coriobacteriales</taxon>
        <taxon>Coriobacteriaceae</taxon>
        <taxon>Enorma</taxon>
    </lineage>
</organism>
<dbReference type="Pfam" id="PF13309">
    <property type="entry name" value="HTH_22"/>
    <property type="match status" value="1"/>
</dbReference>
<evidence type="ECO:0000259" key="1">
    <source>
        <dbReference type="Pfam" id="PF08348"/>
    </source>
</evidence>
<sequence length="222" mass="24194">MALTVHKIEDVFTLADFISDGLGEFAEVVVHDARDFESSIVYIRNGHLSGRKVGDGATDAALKLIKEGDTTTCGYVVGVAAKSAQGRRFRSSTLFIHDEHGRLIGLLCVNIDVTIVETLVGMLSKFIPDYASGSPGEDHRDLEETLQGDPAETTRRMVRSVLSKYPLPPSSFSSAQKHEAILSMYSEGVFLMKGAVSIVAEECGMSVATVYRYLEKARSENE</sequence>
<dbReference type="InterPro" id="IPR039445">
    <property type="entry name" value="DauR-like_HTH"/>
</dbReference>
<protein>
    <recommendedName>
        <fullName evidence="5">Transcriptional regulator</fullName>
    </recommendedName>
</protein>
<gene>
    <name evidence="3" type="ORF">B5G02_07685</name>
</gene>
<reference evidence="4" key="1">
    <citation type="submission" date="2017-04" db="EMBL/GenBank/DDBJ databases">
        <title>Function of individual gut microbiota members based on whole genome sequencing of pure cultures obtained from chicken caecum.</title>
        <authorList>
            <person name="Medvecky M."/>
            <person name="Cejkova D."/>
            <person name="Polansky O."/>
            <person name="Karasova D."/>
            <person name="Kubasova T."/>
            <person name="Cizek A."/>
            <person name="Rychlik I."/>
        </authorList>
    </citation>
    <scope>NUCLEOTIDE SEQUENCE [LARGE SCALE GENOMIC DNA]</scope>
    <source>
        <strain evidence="4">An5</strain>
    </source>
</reference>
<dbReference type="InterPro" id="IPR013559">
    <property type="entry name" value="YheO"/>
</dbReference>
<dbReference type="RefSeq" id="WP_019239634.1">
    <property type="nucleotide sequence ID" value="NZ_CABKRW010000056.1"/>
</dbReference>
<dbReference type="AlphaFoldDB" id="A0A1Y3XYX8"/>
<dbReference type="Pfam" id="PF08348">
    <property type="entry name" value="PAS_6"/>
    <property type="match status" value="1"/>
</dbReference>
<proteinExistence type="predicted"/>
<feature type="domain" description="YheO-like" evidence="1">
    <location>
        <begin position="11"/>
        <end position="118"/>
    </location>
</feature>
<feature type="domain" description="Transcriptional regulator DauR-like HTH" evidence="2">
    <location>
        <begin position="155"/>
        <end position="214"/>
    </location>
</feature>
<dbReference type="Proteomes" id="UP000195781">
    <property type="component" value="Unassembled WGS sequence"/>
</dbReference>
<dbReference type="PANTHER" id="PTHR35568:SF1">
    <property type="entry name" value="TRANSCRIPTIONAL REGULATOR DAUR"/>
    <property type="match status" value="1"/>
</dbReference>
<evidence type="ECO:0000313" key="4">
    <source>
        <dbReference type="Proteomes" id="UP000195781"/>
    </source>
</evidence>
<evidence type="ECO:0000259" key="2">
    <source>
        <dbReference type="Pfam" id="PF13309"/>
    </source>
</evidence>
<dbReference type="PANTHER" id="PTHR35568">
    <property type="entry name" value="TRANSCRIPTIONAL REGULATOR DAUR"/>
    <property type="match status" value="1"/>
</dbReference>
<evidence type="ECO:0008006" key="5">
    <source>
        <dbReference type="Google" id="ProtNLM"/>
    </source>
</evidence>
<comment type="caution">
    <text evidence="3">The sequence shown here is derived from an EMBL/GenBank/DDBJ whole genome shotgun (WGS) entry which is preliminary data.</text>
</comment>
<keyword evidence="4" id="KW-1185">Reference proteome</keyword>
<accession>A0A1Y3XYX8</accession>
<dbReference type="InterPro" id="IPR039446">
    <property type="entry name" value="DauR-like"/>
</dbReference>